<evidence type="ECO:0000313" key="3">
    <source>
        <dbReference type="Proteomes" id="UP000028547"/>
    </source>
</evidence>
<dbReference type="AlphaFoldDB" id="A0A084STL8"/>
<dbReference type="InterPro" id="IPR052739">
    <property type="entry name" value="FAAH2"/>
</dbReference>
<reference evidence="2 3" key="1">
    <citation type="submission" date="2014-07" db="EMBL/GenBank/DDBJ databases">
        <title>Draft Genome Sequence of Gephyronic Acid Producer, Cystobacter violaceus Strain Cb vi76.</title>
        <authorList>
            <person name="Stevens D.C."/>
            <person name="Young J."/>
            <person name="Carmichael R."/>
            <person name="Tan J."/>
            <person name="Taylor R.E."/>
        </authorList>
    </citation>
    <scope>NUCLEOTIDE SEQUENCE [LARGE SCALE GENOMIC DNA]</scope>
    <source>
        <strain evidence="2 3">Cb vi76</strain>
    </source>
</reference>
<name>A0A084STL8_9BACT</name>
<gene>
    <name evidence="2" type="ORF">Q664_19615</name>
</gene>
<dbReference type="RefSeq" id="WP_043397322.1">
    <property type="nucleotide sequence ID" value="NZ_JPMI01000129.1"/>
</dbReference>
<dbReference type="EMBL" id="JPMI01000129">
    <property type="protein sequence ID" value="KFA91803.1"/>
    <property type="molecule type" value="Genomic_DNA"/>
</dbReference>
<comment type="caution">
    <text evidence="2">The sequence shown here is derived from an EMBL/GenBank/DDBJ whole genome shotgun (WGS) entry which is preliminary data.</text>
</comment>
<dbReference type="Gene3D" id="3.90.1300.10">
    <property type="entry name" value="Amidase signature (AS) domain"/>
    <property type="match status" value="1"/>
</dbReference>
<organism evidence="2 3">
    <name type="scientific">Archangium violaceum Cb vi76</name>
    <dbReference type="NCBI Taxonomy" id="1406225"/>
    <lineage>
        <taxon>Bacteria</taxon>
        <taxon>Pseudomonadati</taxon>
        <taxon>Myxococcota</taxon>
        <taxon>Myxococcia</taxon>
        <taxon>Myxococcales</taxon>
        <taxon>Cystobacterineae</taxon>
        <taxon>Archangiaceae</taxon>
        <taxon>Archangium</taxon>
    </lineage>
</organism>
<dbReference type="Pfam" id="PF01425">
    <property type="entry name" value="Amidase"/>
    <property type="match status" value="1"/>
</dbReference>
<protein>
    <recommendedName>
        <fullName evidence="1">Amidase domain-containing protein</fullName>
    </recommendedName>
</protein>
<evidence type="ECO:0000313" key="2">
    <source>
        <dbReference type="EMBL" id="KFA91803.1"/>
    </source>
</evidence>
<dbReference type="PANTHER" id="PTHR43372:SF4">
    <property type="entry name" value="FATTY-ACID AMIDE HYDROLASE 2"/>
    <property type="match status" value="1"/>
</dbReference>
<dbReference type="GO" id="GO:0012505">
    <property type="term" value="C:endomembrane system"/>
    <property type="evidence" value="ECO:0007669"/>
    <property type="project" value="TreeGrafter"/>
</dbReference>
<dbReference type="InterPro" id="IPR036928">
    <property type="entry name" value="AS_sf"/>
</dbReference>
<dbReference type="InterPro" id="IPR023631">
    <property type="entry name" value="Amidase_dom"/>
</dbReference>
<sequence>MQELHFLSAHRLAALVRAREVSARELLEVHLGQVSRHNARLNALITLDEERARERALQADEATARGESWGPLHGVPITIKDSFMTAGVRTTSSYKRLRHHIPSHDATVVARLKAAGGILLGKTNLPTLTLDLQTSGHLFGRASNPWDESRTPGGSTGGGAAAVAAGMSPFEVGSDLGGSIRVPSHYCGVFGFKPTEHRVPISGHIPPLPGRPRGVRYEGAAGPLARCVEDLRLGLKLLAGPDDEDFDVPPLPVREVPPREPRHYRIAWTDELGGLPVTRETRTALEKLARTLEGLGCRVERAAPKDINYDELWEVWGRVLGAEIGSEMPFLFRFAISVRFNAMRGEATLNRGVIRGMQIEMPEYIEALAIRDRITGQVESFLSDWDAWLCPVSVGQAFTHRPSGEWIEVDEQRVPYMAGTAGYTSVFNLTGHPVVVLPLTQLVDSPLPLGIQVVGRRWLDEELLALSESLAHVTGAFRKPPGF</sequence>
<dbReference type="SUPFAM" id="SSF75304">
    <property type="entry name" value="Amidase signature (AS) enzymes"/>
    <property type="match status" value="1"/>
</dbReference>
<accession>A0A084STL8</accession>
<dbReference type="PANTHER" id="PTHR43372">
    <property type="entry name" value="FATTY-ACID AMIDE HYDROLASE"/>
    <property type="match status" value="1"/>
</dbReference>
<proteinExistence type="predicted"/>
<evidence type="ECO:0000259" key="1">
    <source>
        <dbReference type="Pfam" id="PF01425"/>
    </source>
</evidence>
<dbReference type="Proteomes" id="UP000028547">
    <property type="component" value="Unassembled WGS sequence"/>
</dbReference>
<feature type="domain" description="Amidase" evidence="1">
    <location>
        <begin position="25"/>
        <end position="464"/>
    </location>
</feature>